<evidence type="ECO:0000256" key="6">
    <source>
        <dbReference type="ARBA" id="ARBA00023601"/>
    </source>
</evidence>
<keyword evidence="3" id="KW-0479">Metal-binding</keyword>
<evidence type="ECO:0000256" key="1">
    <source>
        <dbReference type="ARBA" id="ARBA00001966"/>
    </source>
</evidence>
<evidence type="ECO:0000256" key="4">
    <source>
        <dbReference type="ARBA" id="ARBA00023004"/>
    </source>
</evidence>
<proteinExistence type="inferred from homology"/>
<dbReference type="SFLD" id="SFLDG01386">
    <property type="entry name" value="main_SPASM_domain-containing"/>
    <property type="match status" value="1"/>
</dbReference>
<keyword evidence="5" id="KW-0411">Iron-sulfur</keyword>
<dbReference type="GO" id="GO:0046872">
    <property type="term" value="F:metal ion binding"/>
    <property type="evidence" value="ECO:0007669"/>
    <property type="project" value="UniProtKB-KW"/>
</dbReference>
<dbReference type="Pfam" id="PF13186">
    <property type="entry name" value="SPASM"/>
    <property type="match status" value="1"/>
</dbReference>
<evidence type="ECO:0000259" key="7">
    <source>
        <dbReference type="PROSITE" id="PS51918"/>
    </source>
</evidence>
<accession>A0A1M6RQE8</accession>
<dbReference type="InterPro" id="IPR023867">
    <property type="entry name" value="Sulphatase_maturase_rSAM"/>
</dbReference>
<dbReference type="InterPro" id="IPR007197">
    <property type="entry name" value="rSAM"/>
</dbReference>
<keyword evidence="4" id="KW-0408">Iron</keyword>
<dbReference type="Gene3D" id="3.20.20.70">
    <property type="entry name" value="Aldolase class I"/>
    <property type="match status" value="1"/>
</dbReference>
<dbReference type="InterPro" id="IPR023885">
    <property type="entry name" value="4Fe4S-binding_SPASM_dom"/>
</dbReference>
<reference evidence="8 9" key="1">
    <citation type="submission" date="2016-11" db="EMBL/GenBank/DDBJ databases">
        <authorList>
            <person name="Jaros S."/>
            <person name="Januszkiewicz K."/>
            <person name="Wedrychowicz H."/>
        </authorList>
    </citation>
    <scope>NUCLEOTIDE SEQUENCE [LARGE SCALE GENOMIC DNA]</scope>
    <source>
        <strain evidence="8 9">DSM 15212</strain>
    </source>
</reference>
<dbReference type="CDD" id="cd01335">
    <property type="entry name" value="Radical_SAM"/>
    <property type="match status" value="1"/>
</dbReference>
<evidence type="ECO:0000313" key="9">
    <source>
        <dbReference type="Proteomes" id="UP000184465"/>
    </source>
</evidence>
<dbReference type="SFLD" id="SFLDG01067">
    <property type="entry name" value="SPASM/twitch_domain_containing"/>
    <property type="match status" value="1"/>
</dbReference>
<dbReference type="GO" id="GO:0016491">
    <property type="term" value="F:oxidoreductase activity"/>
    <property type="evidence" value="ECO:0007669"/>
    <property type="project" value="InterPro"/>
</dbReference>
<name>A0A1M6RQE8_PARC5</name>
<dbReference type="InterPro" id="IPR058240">
    <property type="entry name" value="rSAM_sf"/>
</dbReference>
<keyword evidence="2" id="KW-0949">S-adenosyl-L-methionine</keyword>
<dbReference type="PANTHER" id="PTHR43273:SF3">
    <property type="entry name" value="ANAEROBIC SULFATASE-MATURATING ENZYME HOMOLOG ASLB-RELATED"/>
    <property type="match status" value="1"/>
</dbReference>
<comment type="similarity">
    <text evidence="6">Belongs to the radical SAM superfamily. Anaerobic sulfatase-maturating enzyme family.</text>
</comment>
<dbReference type="InterPro" id="IPR013785">
    <property type="entry name" value="Aldolase_TIM"/>
</dbReference>
<dbReference type="PANTHER" id="PTHR43273">
    <property type="entry name" value="ANAEROBIC SULFATASE-MATURATING ENZYME HOMOLOG ASLB-RELATED"/>
    <property type="match status" value="1"/>
</dbReference>
<dbReference type="OrthoDB" id="9808591at2"/>
<evidence type="ECO:0000256" key="2">
    <source>
        <dbReference type="ARBA" id="ARBA00022691"/>
    </source>
</evidence>
<evidence type="ECO:0000256" key="3">
    <source>
        <dbReference type="ARBA" id="ARBA00022723"/>
    </source>
</evidence>
<protein>
    <submittedName>
        <fullName evidence="8">Radical SAM additional 4Fe4S-binding SPASM domain-containing protein</fullName>
    </submittedName>
</protein>
<dbReference type="Proteomes" id="UP000184465">
    <property type="component" value="Unassembled WGS sequence"/>
</dbReference>
<evidence type="ECO:0000313" key="8">
    <source>
        <dbReference type="EMBL" id="SHK34689.1"/>
    </source>
</evidence>
<dbReference type="STRING" id="1121301.SAMN02745912_03047"/>
<dbReference type="SUPFAM" id="SSF102114">
    <property type="entry name" value="Radical SAM enzymes"/>
    <property type="match status" value="1"/>
</dbReference>
<comment type="cofactor">
    <cofactor evidence="1">
        <name>[4Fe-4S] cluster</name>
        <dbReference type="ChEBI" id="CHEBI:49883"/>
    </cofactor>
</comment>
<dbReference type="RefSeq" id="WP_073151922.1">
    <property type="nucleotide sequence ID" value="NZ_FRAG01000049.1"/>
</dbReference>
<organism evidence="8 9">
    <name type="scientific">Paramaledivibacter caminithermalis (strain DSM 15212 / CIP 107654 / DViRD3)</name>
    <name type="common">Clostridium caminithermale</name>
    <dbReference type="NCBI Taxonomy" id="1121301"/>
    <lineage>
        <taxon>Bacteria</taxon>
        <taxon>Bacillati</taxon>
        <taxon>Bacillota</taxon>
        <taxon>Clostridia</taxon>
        <taxon>Peptostreptococcales</taxon>
        <taxon>Caminicellaceae</taxon>
        <taxon>Paramaledivibacter</taxon>
    </lineage>
</organism>
<gene>
    <name evidence="8" type="ORF">SAMN02745912_03047</name>
</gene>
<dbReference type="SFLD" id="SFLDS00029">
    <property type="entry name" value="Radical_SAM"/>
    <property type="match status" value="1"/>
</dbReference>
<dbReference type="EMBL" id="FRAG01000049">
    <property type="protein sequence ID" value="SHK34689.1"/>
    <property type="molecule type" value="Genomic_DNA"/>
</dbReference>
<dbReference type="AlphaFoldDB" id="A0A1M6RQE8"/>
<dbReference type="GO" id="GO:0051536">
    <property type="term" value="F:iron-sulfur cluster binding"/>
    <property type="evidence" value="ECO:0007669"/>
    <property type="project" value="UniProtKB-KW"/>
</dbReference>
<evidence type="ECO:0000256" key="5">
    <source>
        <dbReference type="ARBA" id="ARBA00023014"/>
    </source>
</evidence>
<dbReference type="PROSITE" id="PS51918">
    <property type="entry name" value="RADICAL_SAM"/>
    <property type="match status" value="1"/>
</dbReference>
<dbReference type="Pfam" id="PF04055">
    <property type="entry name" value="Radical_SAM"/>
    <property type="match status" value="1"/>
</dbReference>
<dbReference type="CDD" id="cd21109">
    <property type="entry name" value="SPASM"/>
    <property type="match status" value="1"/>
</dbReference>
<dbReference type="SFLD" id="SFLDG01384">
    <property type="entry name" value="thioether_bond_formation_requi"/>
    <property type="match status" value="1"/>
</dbReference>
<keyword evidence="9" id="KW-1185">Reference proteome</keyword>
<sequence>MFFENCKILTREKGNIAYLPYKKQLVELEDKIVSKITNKEDLSEFNKKLENLSDVKFEFCDEVKSLTLMLATKCNLKCTYCYADEGTYGESEELMDEITAINSVKKILSQHPSVELIRFFGGEPLLNFKVLKKVCEYVENYFSNKNIKFAVGTNGTILDGKIINLLKKYDIKVLISLDGPKELHDSNRIDKQGLGSHSKILKNLEMLKAEDIQFSLQCTYTKQHQKIKLHDLSSYLKQFTSTIAIAPCRLPTGVVEIKDEFDNFTRSLESLFTDQPVFLADVMHHISSILYKNNINHFCDANRRIVVFPNGDVYPCELLKFEKFYMGNVNRNDFDISGYKNIQEILSTFNRKDRLEDYWFKYLIPSICISNHINDAIQKDSKIKLTEKVVNLNDMYFTHVLIRLYKAKTNNEWDTLIENIKYYNKMIDLK</sequence>
<feature type="domain" description="Radical SAM core" evidence="7">
    <location>
        <begin position="60"/>
        <end position="287"/>
    </location>
</feature>